<dbReference type="RefSeq" id="WP_122199778.1">
    <property type="nucleotide sequence ID" value="NZ_JBHSKC010000003.1"/>
</dbReference>
<dbReference type="AlphaFoldDB" id="A0A3M2LAJ7"/>
<name>A0A3M2LAJ7_9ACTN</name>
<gene>
    <name evidence="1" type="ORF">EBO15_40660</name>
</gene>
<dbReference type="EMBL" id="RFFG01000165">
    <property type="protein sequence ID" value="RMI34619.1"/>
    <property type="molecule type" value="Genomic_DNA"/>
</dbReference>
<dbReference type="Proteomes" id="UP000282674">
    <property type="component" value="Unassembled WGS sequence"/>
</dbReference>
<reference evidence="1 2" key="1">
    <citation type="submission" date="2018-10" db="EMBL/GenBank/DDBJ databases">
        <title>Isolation from soil.</title>
        <authorList>
            <person name="Hu J."/>
        </authorList>
    </citation>
    <scope>NUCLEOTIDE SEQUENCE [LARGE SCALE GENOMIC DNA]</scope>
    <source>
        <strain evidence="1 2">NEAU-Ht49</strain>
    </source>
</reference>
<sequence length="410" mass="43950">MTTLVLVVLCVVVGAMELWAGRQSREQARAFARRVDELNDQVTKQNSVLVTVGEQLTAELSRVKRDVLPALDSRLRDNSGQVEELARLVHQADSFLRSQAGRLQDLEQQRITLAALRRKLGEMETSVRAATTATAGGGGEVAERVDEAVARLTEVERGGAEMLELQRALTRTLEDVEDVVAELLRYTEGELDSAVASALAGRPKVGGDGLSVTATGRLWSRDEQLQDILGEMYEACLRANGLQVRFRTVEDADGTGSAIPDQRRYFLGGRQMEELAGAFTALLISTGADLVPGGGVPPAGGLGRDPGAAPSLPALPSVPAIVPAGRAPEDEAALKSLLRVLYESAGAVAQIGPLLAVRTREELVAAVLDPAQSLELENDEVYWDPSTAIVRLRRLPAHQLWELTAWGASA</sequence>
<evidence type="ECO:0000313" key="2">
    <source>
        <dbReference type="Proteomes" id="UP000282674"/>
    </source>
</evidence>
<proteinExistence type="predicted"/>
<comment type="caution">
    <text evidence="1">The sequence shown here is derived from an EMBL/GenBank/DDBJ whole genome shotgun (WGS) entry which is preliminary data.</text>
</comment>
<dbReference type="OrthoDB" id="3450861at2"/>
<accession>A0A3M2LAJ7</accession>
<protein>
    <submittedName>
        <fullName evidence="1">Uncharacterized protein</fullName>
    </submittedName>
</protein>
<keyword evidence="2" id="KW-1185">Reference proteome</keyword>
<evidence type="ECO:0000313" key="1">
    <source>
        <dbReference type="EMBL" id="RMI34619.1"/>
    </source>
</evidence>
<organism evidence="1 2">
    <name type="scientific">Actinomadura harenae</name>
    <dbReference type="NCBI Taxonomy" id="2483351"/>
    <lineage>
        <taxon>Bacteria</taxon>
        <taxon>Bacillati</taxon>
        <taxon>Actinomycetota</taxon>
        <taxon>Actinomycetes</taxon>
        <taxon>Streptosporangiales</taxon>
        <taxon>Thermomonosporaceae</taxon>
        <taxon>Actinomadura</taxon>
    </lineage>
</organism>